<evidence type="ECO:0000256" key="1">
    <source>
        <dbReference type="SAM" id="Coils"/>
    </source>
</evidence>
<feature type="coiled-coil region" evidence="1">
    <location>
        <begin position="189"/>
        <end position="223"/>
    </location>
</feature>
<reference evidence="3 4" key="1">
    <citation type="submission" date="2020-05" db="EMBL/GenBank/DDBJ databases">
        <authorList>
            <person name="Campoy J."/>
            <person name="Schneeberger K."/>
            <person name="Spophaly S."/>
        </authorList>
    </citation>
    <scope>NUCLEOTIDE SEQUENCE [LARGE SCALE GENOMIC DNA]</scope>
    <source>
        <strain evidence="3">PruArmRojPasFocal</strain>
    </source>
</reference>
<accession>A0A6J5VCH6</accession>
<dbReference type="AlphaFoldDB" id="A0A6J5VCH6"/>
<feature type="compositionally biased region" description="Basic and acidic residues" evidence="2">
    <location>
        <begin position="57"/>
        <end position="72"/>
    </location>
</feature>
<gene>
    <name evidence="3" type="ORF">CURHAP_LOCUS44332</name>
</gene>
<feature type="region of interest" description="Disordered" evidence="2">
    <location>
        <begin position="56"/>
        <end position="108"/>
    </location>
</feature>
<sequence length="256" mass="29218">MPGEFYLVPAETECPLGIGEGRFEETTCDEGLLEEVMIEDPAEVVIEVLAPTVESMDFERESSVPDPKETEMPKTGSMTPELTVDPMNRTEASHNSGSSRAEKSEVPTMSKERTKLILAKWVTLSMDERISKLDLLALANKFQHSDAAQFPDDDAQLEAELAQSREETKAQHEELEKCELLWKQADWRLRTSEAYLQQVLLQKEELQDEVDQMLTALTTAKEDIDKANMDVGLEIWQEKLRMIRLDKIRVDTRHFC</sequence>
<evidence type="ECO:0000313" key="3">
    <source>
        <dbReference type="EMBL" id="CAB4286700.1"/>
    </source>
</evidence>
<dbReference type="Proteomes" id="UP000507222">
    <property type="component" value="Unassembled WGS sequence"/>
</dbReference>
<proteinExistence type="predicted"/>
<evidence type="ECO:0000256" key="2">
    <source>
        <dbReference type="SAM" id="MobiDB-lite"/>
    </source>
</evidence>
<protein>
    <submittedName>
        <fullName evidence="3">Uncharacterized protein</fullName>
    </submittedName>
</protein>
<name>A0A6J5VCH6_PRUAR</name>
<dbReference type="EMBL" id="CAEKDK010000007">
    <property type="protein sequence ID" value="CAB4286700.1"/>
    <property type="molecule type" value="Genomic_DNA"/>
</dbReference>
<organism evidence="3 4">
    <name type="scientific">Prunus armeniaca</name>
    <name type="common">Apricot</name>
    <name type="synonym">Armeniaca vulgaris</name>
    <dbReference type="NCBI Taxonomy" id="36596"/>
    <lineage>
        <taxon>Eukaryota</taxon>
        <taxon>Viridiplantae</taxon>
        <taxon>Streptophyta</taxon>
        <taxon>Embryophyta</taxon>
        <taxon>Tracheophyta</taxon>
        <taxon>Spermatophyta</taxon>
        <taxon>Magnoliopsida</taxon>
        <taxon>eudicotyledons</taxon>
        <taxon>Gunneridae</taxon>
        <taxon>Pentapetalae</taxon>
        <taxon>rosids</taxon>
        <taxon>fabids</taxon>
        <taxon>Rosales</taxon>
        <taxon>Rosaceae</taxon>
        <taxon>Amygdaloideae</taxon>
        <taxon>Amygdaleae</taxon>
        <taxon>Prunus</taxon>
    </lineage>
</organism>
<keyword evidence="1" id="KW-0175">Coiled coil</keyword>
<evidence type="ECO:0000313" key="4">
    <source>
        <dbReference type="Proteomes" id="UP000507222"/>
    </source>
</evidence>